<dbReference type="PANTHER" id="PTHR46622:SF1">
    <property type="entry name" value="DNA-DEPENDENT METALLOPROTEASE WSS1"/>
    <property type="match status" value="1"/>
</dbReference>
<comment type="caution">
    <text evidence="3">The sequence shown here is derived from an EMBL/GenBank/DDBJ whole genome shotgun (WGS) entry which is preliminary data.</text>
</comment>
<gene>
    <name evidence="3" type="ORF">NA57DRAFT_42133</name>
</gene>
<reference evidence="3" key="1">
    <citation type="journal article" date="2020" name="Stud. Mycol.">
        <title>101 Dothideomycetes genomes: a test case for predicting lifestyles and emergence of pathogens.</title>
        <authorList>
            <person name="Haridas S."/>
            <person name="Albert R."/>
            <person name="Binder M."/>
            <person name="Bloem J."/>
            <person name="Labutti K."/>
            <person name="Salamov A."/>
            <person name="Andreopoulos B."/>
            <person name="Baker S."/>
            <person name="Barry K."/>
            <person name="Bills G."/>
            <person name="Bluhm B."/>
            <person name="Cannon C."/>
            <person name="Castanera R."/>
            <person name="Culley D."/>
            <person name="Daum C."/>
            <person name="Ezra D."/>
            <person name="Gonzalez J."/>
            <person name="Henrissat B."/>
            <person name="Kuo A."/>
            <person name="Liang C."/>
            <person name="Lipzen A."/>
            <person name="Lutzoni F."/>
            <person name="Magnuson J."/>
            <person name="Mondo S."/>
            <person name="Nolan M."/>
            <person name="Ohm R."/>
            <person name="Pangilinan J."/>
            <person name="Park H.-J."/>
            <person name="Ramirez L."/>
            <person name="Alfaro M."/>
            <person name="Sun H."/>
            <person name="Tritt A."/>
            <person name="Yoshinaga Y."/>
            <person name="Zwiers L.-H."/>
            <person name="Turgeon B."/>
            <person name="Goodwin S."/>
            <person name="Spatafora J."/>
            <person name="Crous P."/>
            <person name="Grigoriev I."/>
        </authorList>
    </citation>
    <scope>NUCLEOTIDE SEQUENCE</scope>
    <source>
        <strain evidence="3">CBS 133067</strain>
    </source>
</reference>
<evidence type="ECO:0000259" key="2">
    <source>
        <dbReference type="PROSITE" id="PS51397"/>
    </source>
</evidence>
<dbReference type="PANTHER" id="PTHR46622">
    <property type="entry name" value="DNA-DEPENDENT METALLOPROTEASE WSS1"/>
    <property type="match status" value="1"/>
</dbReference>
<feature type="compositionally biased region" description="Basic and acidic residues" evidence="1">
    <location>
        <begin position="284"/>
        <end position="295"/>
    </location>
</feature>
<evidence type="ECO:0000313" key="4">
    <source>
        <dbReference type="Proteomes" id="UP000799772"/>
    </source>
</evidence>
<dbReference type="InterPro" id="IPR053000">
    <property type="entry name" value="WSS1-like_metalloprotease"/>
</dbReference>
<sequence length="460" mass="50887">MPLGFERLNERTKRPNELINFIKPLPGPDEALARDFLERVAAVCYPIMKRNHIAVMSLEEYEPNREFIGRNFNNGEVIQLVLKAPSTGQWVPFKHVQMVMMHELAHCKQMNHSKAFWKVRDVYAEELRGLWAKNYTGEGLWGRGQTLLSGQYDTDVMPEAIQDIDRLCGGTFRSRGRKRKREKPQLTYAEKKQRRIAKKFGKGGVSLGADEEVRTQLEGGKKVKGKPRVAKSARGRELRAAAALARFDSAKKEEVKEEPEEDIPWSETESEGEDVTGATAIDTDGSKMTDGEGRDLVNVCGAEDPNDDDVKREMRELFEFGFTKAKAKAGRSKTTESRPADEGDVEEILTTIDNHGEKTTKEHVHVAADEPAETPKTPEPPVQPVLTPSPPSSSTCGVCSLSNAEGDLTCAACSNVLIVDEMPNNWRCDSDSCSGLVYRNAGDCGVCGLCGGPKPFSIDA</sequence>
<proteinExistence type="predicted"/>
<keyword evidence="4" id="KW-1185">Reference proteome</keyword>
<dbReference type="GO" id="GO:0008237">
    <property type="term" value="F:metallopeptidase activity"/>
    <property type="evidence" value="ECO:0007669"/>
    <property type="project" value="TreeGrafter"/>
</dbReference>
<dbReference type="OrthoDB" id="447842at2759"/>
<dbReference type="GO" id="GO:0005634">
    <property type="term" value="C:nucleus"/>
    <property type="evidence" value="ECO:0007669"/>
    <property type="project" value="TreeGrafter"/>
</dbReference>
<dbReference type="Gene3D" id="3.30.2010.10">
    <property type="entry name" value="Metalloproteases ('zincins'), catalytic domain"/>
    <property type="match status" value="1"/>
</dbReference>
<protein>
    <submittedName>
        <fullName evidence="3">WLM-domain-containing protein</fullName>
    </submittedName>
</protein>
<dbReference type="GO" id="GO:0006281">
    <property type="term" value="P:DNA repair"/>
    <property type="evidence" value="ECO:0007669"/>
    <property type="project" value="TreeGrafter"/>
</dbReference>
<dbReference type="Pfam" id="PF08325">
    <property type="entry name" value="WLM"/>
    <property type="match status" value="1"/>
</dbReference>
<dbReference type="Proteomes" id="UP000799772">
    <property type="component" value="Unassembled WGS sequence"/>
</dbReference>
<dbReference type="EMBL" id="ML978129">
    <property type="protein sequence ID" value="KAF2096318.1"/>
    <property type="molecule type" value="Genomic_DNA"/>
</dbReference>
<dbReference type="PROSITE" id="PS51397">
    <property type="entry name" value="WLM"/>
    <property type="match status" value="1"/>
</dbReference>
<feature type="compositionally biased region" description="Acidic residues" evidence="1">
    <location>
        <begin position="256"/>
        <end position="274"/>
    </location>
</feature>
<feature type="region of interest" description="Disordered" evidence="1">
    <location>
        <begin position="250"/>
        <end position="295"/>
    </location>
</feature>
<dbReference type="AlphaFoldDB" id="A0A9P4IA80"/>
<dbReference type="InterPro" id="IPR013536">
    <property type="entry name" value="WLM_dom"/>
</dbReference>
<organism evidence="3 4">
    <name type="scientific">Rhizodiscina lignyota</name>
    <dbReference type="NCBI Taxonomy" id="1504668"/>
    <lineage>
        <taxon>Eukaryota</taxon>
        <taxon>Fungi</taxon>
        <taxon>Dikarya</taxon>
        <taxon>Ascomycota</taxon>
        <taxon>Pezizomycotina</taxon>
        <taxon>Dothideomycetes</taxon>
        <taxon>Pleosporomycetidae</taxon>
        <taxon>Aulographales</taxon>
        <taxon>Rhizodiscinaceae</taxon>
        <taxon>Rhizodiscina</taxon>
    </lineage>
</organism>
<accession>A0A9P4IA80</accession>
<feature type="region of interest" description="Disordered" evidence="1">
    <location>
        <begin position="369"/>
        <end position="389"/>
    </location>
</feature>
<feature type="domain" description="WLM" evidence="2">
    <location>
        <begin position="10"/>
        <end position="248"/>
    </location>
</feature>
<name>A0A9P4IA80_9PEZI</name>
<feature type="compositionally biased region" description="Pro residues" evidence="1">
    <location>
        <begin position="377"/>
        <end position="389"/>
    </location>
</feature>
<evidence type="ECO:0000256" key="1">
    <source>
        <dbReference type="SAM" id="MobiDB-lite"/>
    </source>
</evidence>
<evidence type="ECO:0000313" key="3">
    <source>
        <dbReference type="EMBL" id="KAF2096318.1"/>
    </source>
</evidence>